<accession>A0A9P7N435</accession>
<feature type="region of interest" description="Disordered" evidence="1">
    <location>
        <begin position="42"/>
        <end position="61"/>
    </location>
</feature>
<sequence>MGCQASAAERLWNWWKKSASVVVLSLSVGSGFSIGGDVARYRPPGSQRASDISPSPSPEYEYSNGSFVCGLRTAGRGE</sequence>
<proteinExistence type="predicted"/>
<dbReference type="AlphaFoldDB" id="A0A9P7N435"/>
<organism evidence="2 3">
    <name type="scientific">Claviceps pusilla</name>
    <dbReference type="NCBI Taxonomy" id="123648"/>
    <lineage>
        <taxon>Eukaryota</taxon>
        <taxon>Fungi</taxon>
        <taxon>Dikarya</taxon>
        <taxon>Ascomycota</taxon>
        <taxon>Pezizomycotina</taxon>
        <taxon>Sordariomycetes</taxon>
        <taxon>Hypocreomycetidae</taxon>
        <taxon>Hypocreales</taxon>
        <taxon>Clavicipitaceae</taxon>
        <taxon>Claviceps</taxon>
    </lineage>
</organism>
<name>A0A9P7N435_9HYPO</name>
<reference evidence="2" key="1">
    <citation type="journal article" date="2020" name="bioRxiv">
        <title>Whole genome comparisons of ergot fungi reveals the divergence and evolution of species within the genus Claviceps are the result of varying mechanisms driving genome evolution and host range expansion.</title>
        <authorList>
            <person name="Wyka S.A."/>
            <person name="Mondo S.J."/>
            <person name="Liu M."/>
            <person name="Dettman J."/>
            <person name="Nalam V."/>
            <person name="Broders K.D."/>
        </authorList>
    </citation>
    <scope>NUCLEOTIDE SEQUENCE</scope>
    <source>
        <strain evidence="2">CCC 602</strain>
    </source>
</reference>
<comment type="caution">
    <text evidence="2">The sequence shown here is derived from an EMBL/GenBank/DDBJ whole genome shotgun (WGS) entry which is preliminary data.</text>
</comment>
<evidence type="ECO:0000256" key="1">
    <source>
        <dbReference type="SAM" id="MobiDB-lite"/>
    </source>
</evidence>
<evidence type="ECO:0000313" key="2">
    <source>
        <dbReference type="EMBL" id="KAG5985985.1"/>
    </source>
</evidence>
<protein>
    <submittedName>
        <fullName evidence="2">Uncharacterized protein</fullName>
    </submittedName>
</protein>
<evidence type="ECO:0000313" key="3">
    <source>
        <dbReference type="Proteomes" id="UP000748025"/>
    </source>
</evidence>
<dbReference type="Proteomes" id="UP000748025">
    <property type="component" value="Unassembled WGS sequence"/>
</dbReference>
<dbReference type="EMBL" id="SRPW01003833">
    <property type="protein sequence ID" value="KAG5985985.1"/>
    <property type="molecule type" value="Genomic_DNA"/>
</dbReference>
<keyword evidence="3" id="KW-1185">Reference proteome</keyword>
<gene>
    <name evidence="2" type="ORF">E4U43_005758</name>
</gene>